<evidence type="ECO:0000313" key="2">
    <source>
        <dbReference type="Proteomes" id="UP000515158"/>
    </source>
</evidence>
<gene>
    <name evidence="3" type="primary">LOC117650466</name>
</gene>
<sequence length="129" mass="14998">MDGDDRLRRASWFNPRLRRYTIKERPKSWVFGNYRKTVQEENAIAGGTQQQQKPIPPAPPVRSPLTRLQSVPSMIQMEVPARNKEDTDSEKRLQGEIINEPIGREKQEDNNITESRNAPNQEKDFVLQI</sequence>
<reference evidence="3" key="1">
    <citation type="submission" date="2025-08" db="UniProtKB">
        <authorList>
            <consortium name="RefSeq"/>
        </authorList>
    </citation>
    <scope>IDENTIFICATION</scope>
    <source>
        <tissue evidence="3">Total insect</tissue>
    </source>
</reference>
<dbReference type="GeneID" id="117650466"/>
<accession>A0A6P8ZWP7</accession>
<dbReference type="AlphaFoldDB" id="A0A6P8ZWP7"/>
<evidence type="ECO:0000256" key="1">
    <source>
        <dbReference type="SAM" id="MobiDB-lite"/>
    </source>
</evidence>
<dbReference type="OrthoDB" id="10589333at2759"/>
<name>A0A6P8ZWP7_THRPL</name>
<organism evidence="3">
    <name type="scientific">Thrips palmi</name>
    <name type="common">Melon thrips</name>
    <dbReference type="NCBI Taxonomy" id="161013"/>
    <lineage>
        <taxon>Eukaryota</taxon>
        <taxon>Metazoa</taxon>
        <taxon>Ecdysozoa</taxon>
        <taxon>Arthropoda</taxon>
        <taxon>Hexapoda</taxon>
        <taxon>Insecta</taxon>
        <taxon>Pterygota</taxon>
        <taxon>Neoptera</taxon>
        <taxon>Paraneoptera</taxon>
        <taxon>Thysanoptera</taxon>
        <taxon>Terebrantia</taxon>
        <taxon>Thripoidea</taxon>
        <taxon>Thripidae</taxon>
        <taxon>Thrips</taxon>
    </lineage>
</organism>
<evidence type="ECO:0000313" key="3">
    <source>
        <dbReference type="RefSeq" id="XP_034249812.1"/>
    </source>
</evidence>
<feature type="compositionally biased region" description="Polar residues" evidence="1">
    <location>
        <begin position="110"/>
        <end position="120"/>
    </location>
</feature>
<dbReference type="KEGG" id="tpal:117650466"/>
<protein>
    <submittedName>
        <fullName evidence="3">Uncharacterized protein LOC117650466</fullName>
    </submittedName>
</protein>
<feature type="region of interest" description="Disordered" evidence="1">
    <location>
        <begin position="45"/>
        <end position="129"/>
    </location>
</feature>
<dbReference type="RefSeq" id="XP_034249812.1">
    <property type="nucleotide sequence ID" value="XM_034393921.1"/>
</dbReference>
<keyword evidence="2" id="KW-1185">Reference proteome</keyword>
<dbReference type="InParanoid" id="A0A6P8ZWP7"/>
<dbReference type="Proteomes" id="UP000515158">
    <property type="component" value="Unplaced"/>
</dbReference>
<feature type="compositionally biased region" description="Basic and acidic residues" evidence="1">
    <location>
        <begin position="81"/>
        <end position="94"/>
    </location>
</feature>
<proteinExistence type="predicted"/>